<feature type="domain" description="Helicase-associated" evidence="1">
    <location>
        <begin position="11"/>
        <end position="69"/>
    </location>
</feature>
<evidence type="ECO:0000313" key="3">
    <source>
        <dbReference type="Proteomes" id="UP001589783"/>
    </source>
</evidence>
<dbReference type="Proteomes" id="UP001589783">
    <property type="component" value="Unassembled WGS sequence"/>
</dbReference>
<feature type="domain" description="Helicase-associated" evidence="1">
    <location>
        <begin position="152"/>
        <end position="213"/>
    </location>
</feature>
<organism evidence="2 3">
    <name type="scientific">Gordonia phosphorivorans</name>
    <dbReference type="NCBI Taxonomy" id="1056982"/>
    <lineage>
        <taxon>Bacteria</taxon>
        <taxon>Bacillati</taxon>
        <taxon>Actinomycetota</taxon>
        <taxon>Actinomycetes</taxon>
        <taxon>Mycobacteriales</taxon>
        <taxon>Gordoniaceae</taxon>
        <taxon>Gordonia</taxon>
    </lineage>
</organism>
<evidence type="ECO:0000313" key="2">
    <source>
        <dbReference type="EMBL" id="MFC0313668.1"/>
    </source>
</evidence>
<comment type="caution">
    <text evidence="2">The sequence shown here is derived from an EMBL/GenBank/DDBJ whole genome shotgun (WGS) entry which is preliminary data.</text>
</comment>
<dbReference type="Pfam" id="PF03457">
    <property type="entry name" value="HA"/>
    <property type="match status" value="3"/>
</dbReference>
<protein>
    <submittedName>
        <fullName evidence="2">Helicase associated domain-containing protein</fullName>
    </submittedName>
</protein>
<evidence type="ECO:0000259" key="1">
    <source>
        <dbReference type="Pfam" id="PF03457"/>
    </source>
</evidence>
<proteinExistence type="predicted"/>
<dbReference type="PANTHER" id="PTHR33418">
    <property type="entry name" value="HELICASE-ASSOCIATED"/>
    <property type="match status" value="1"/>
</dbReference>
<accession>A0ABV6H468</accession>
<dbReference type="EMBL" id="JBHLWV010000006">
    <property type="protein sequence ID" value="MFC0313668.1"/>
    <property type="molecule type" value="Genomic_DNA"/>
</dbReference>
<gene>
    <name evidence="2" type="ORF">ACFFJD_02215</name>
</gene>
<feature type="domain" description="Helicase-associated" evidence="1">
    <location>
        <begin position="82"/>
        <end position="139"/>
    </location>
</feature>
<name>A0ABV6H468_9ACTN</name>
<sequence>MATTLQQRRSEQRFNAGVDHFHRYWLDHRSTWVPEGAVVDGYPLGNWVAARRADARAGRLTQDRLDVLDTRFPGWRQRARLRFADGVAATRRYRDRHGTAMAPADAVVDGFPLGRWQQGRHIEYRAGRIPQQQIAQLAAEFPDWTWTPGRPRQSFDELLDVLRRYGNEHGTTCVPAAVTYCGVPLGTRVISLRSKRRAGRLHDWQVAALEALPGWEWDGYEARLEQAIAALYRYATDHGPGKVPRSAVVGDVRIGAWCRARRDELRAGRLNPATAARLEQDMPELWNWMSSNHHPTVSRVRADAA</sequence>
<reference evidence="2 3" key="1">
    <citation type="submission" date="2024-09" db="EMBL/GenBank/DDBJ databases">
        <authorList>
            <person name="Sun Q."/>
            <person name="Mori K."/>
        </authorList>
    </citation>
    <scope>NUCLEOTIDE SEQUENCE [LARGE SCALE GENOMIC DNA]</scope>
    <source>
        <strain evidence="2 3">CCM 7957</strain>
    </source>
</reference>
<keyword evidence="3" id="KW-1185">Reference proteome</keyword>
<dbReference type="PANTHER" id="PTHR33418:SF1">
    <property type="entry name" value="HELICASE-ASSOCIATED DOMAIN-CONTAINING PROTEIN"/>
    <property type="match status" value="1"/>
</dbReference>
<dbReference type="InterPro" id="IPR005114">
    <property type="entry name" value="Helicase_assoc"/>
</dbReference>
<dbReference type="RefSeq" id="WP_382360271.1">
    <property type="nucleotide sequence ID" value="NZ_JBHLWV010000006.1"/>
</dbReference>